<feature type="transmembrane region" description="Helical" evidence="1">
    <location>
        <begin position="169"/>
        <end position="190"/>
    </location>
</feature>
<dbReference type="Proteomes" id="UP001152747">
    <property type="component" value="Unassembled WGS sequence"/>
</dbReference>
<feature type="transmembrane region" description="Helical" evidence="1">
    <location>
        <begin position="211"/>
        <end position="234"/>
    </location>
</feature>
<dbReference type="AlphaFoldDB" id="A0A9P1IN63"/>
<dbReference type="PANTHER" id="PTHR10664">
    <property type="entry name" value="SERPENTINE RECEPTOR-C.ELEGANS"/>
    <property type="match status" value="1"/>
</dbReference>
<evidence type="ECO:0000313" key="2">
    <source>
        <dbReference type="EMBL" id="CAI5448086.1"/>
    </source>
</evidence>
<evidence type="ECO:0000313" key="3">
    <source>
        <dbReference type="Proteomes" id="UP001152747"/>
    </source>
</evidence>
<keyword evidence="1" id="KW-0812">Transmembrane</keyword>
<proteinExistence type="predicted"/>
<keyword evidence="1" id="KW-0472">Membrane</keyword>
<keyword evidence="3" id="KW-1185">Reference proteome</keyword>
<comment type="caution">
    <text evidence="2">The sequence shown here is derived from an EMBL/GenBank/DDBJ whole genome shotgun (WGS) entry which is preliminary data.</text>
</comment>
<feature type="transmembrane region" description="Helical" evidence="1">
    <location>
        <begin position="42"/>
        <end position="62"/>
    </location>
</feature>
<name>A0A9P1IN63_9PELO</name>
<dbReference type="InterPro" id="IPR019420">
    <property type="entry name" value="7TM_GPCR_serpentine_rcpt_Srbc"/>
</dbReference>
<organism evidence="2 3">
    <name type="scientific">Caenorhabditis angaria</name>
    <dbReference type="NCBI Taxonomy" id="860376"/>
    <lineage>
        <taxon>Eukaryota</taxon>
        <taxon>Metazoa</taxon>
        <taxon>Ecdysozoa</taxon>
        <taxon>Nematoda</taxon>
        <taxon>Chromadorea</taxon>
        <taxon>Rhabditida</taxon>
        <taxon>Rhabditina</taxon>
        <taxon>Rhabditomorpha</taxon>
        <taxon>Rhabditoidea</taxon>
        <taxon>Rhabditidae</taxon>
        <taxon>Peloderinae</taxon>
        <taxon>Caenorhabditis</taxon>
    </lineage>
</organism>
<dbReference type="PANTHER" id="PTHR10664:SF31">
    <property type="entry name" value="SERPENTINE RECEPTOR, CLASS BC (CLASS B-LIKE)"/>
    <property type="match status" value="1"/>
</dbReference>
<reference evidence="2" key="1">
    <citation type="submission" date="2022-11" db="EMBL/GenBank/DDBJ databases">
        <authorList>
            <person name="Kikuchi T."/>
        </authorList>
    </citation>
    <scope>NUCLEOTIDE SEQUENCE</scope>
    <source>
        <strain evidence="2">PS1010</strain>
    </source>
</reference>
<dbReference type="Pfam" id="PF10316">
    <property type="entry name" value="7TM_GPCR_Srbc"/>
    <property type="match status" value="1"/>
</dbReference>
<gene>
    <name evidence="2" type="ORF">CAMP_LOCUS10723</name>
</gene>
<protein>
    <submittedName>
        <fullName evidence="2">Uncharacterized protein</fullName>
    </submittedName>
</protein>
<evidence type="ECO:0000256" key="1">
    <source>
        <dbReference type="SAM" id="Phobius"/>
    </source>
</evidence>
<feature type="transmembrane region" description="Helical" evidence="1">
    <location>
        <begin position="69"/>
        <end position="89"/>
    </location>
</feature>
<dbReference type="EMBL" id="CANHGI010000004">
    <property type="protein sequence ID" value="CAI5448086.1"/>
    <property type="molecule type" value="Genomic_DNA"/>
</dbReference>
<keyword evidence="1" id="KW-1133">Transmembrane helix</keyword>
<feature type="transmembrane region" description="Helical" evidence="1">
    <location>
        <begin position="126"/>
        <end position="149"/>
    </location>
</feature>
<sequence>MYFYLILCSGIFLGFSQAFLNTRVVLKCFLTTSTWKKIDFKLIVARTVLDIFLGFIAVSLFTSVMLCELFPEIFSAFIIFCVGLLATHVTMIRGFLAASIAIERTCAIVFPIHFKQYRTLFTNFRLFPVFLAAAFFDDFMLFLIFGLTFPLNSECRAFMCFVPLKYVNYATLLFTSITFVIYFFSLFLLIKMIIMYYQSIQLSNDMLKVNLLCLADLLCSIVFEFIPAVLAKFIEVQNSVGPLLGVLRTAGRVCEAISMLQLMRRHISSGTVRKAWEVSS</sequence>
<accession>A0A9P1IN63</accession>